<dbReference type="EMBL" id="JACASE010000004">
    <property type="protein sequence ID" value="KAF6474931.1"/>
    <property type="molecule type" value="Genomic_DNA"/>
</dbReference>
<dbReference type="AlphaFoldDB" id="A0A7J8HSG6"/>
<evidence type="ECO:0000313" key="1">
    <source>
        <dbReference type="EMBL" id="KAF6474931.1"/>
    </source>
</evidence>
<gene>
    <name evidence="1" type="ORF">HJG63_011049</name>
</gene>
<dbReference type="Proteomes" id="UP000593571">
    <property type="component" value="Unassembled WGS sequence"/>
</dbReference>
<comment type="caution">
    <text evidence="1">The sequence shown here is derived from an EMBL/GenBank/DDBJ whole genome shotgun (WGS) entry which is preliminary data.</text>
</comment>
<reference evidence="1 2" key="1">
    <citation type="journal article" date="2020" name="Nature">
        <title>Six reference-quality genomes reveal evolution of bat adaptations.</title>
        <authorList>
            <person name="Jebb D."/>
            <person name="Huang Z."/>
            <person name="Pippel M."/>
            <person name="Hughes G.M."/>
            <person name="Lavrichenko K."/>
            <person name="Devanna P."/>
            <person name="Winkler S."/>
            <person name="Jermiin L.S."/>
            <person name="Skirmuntt E.C."/>
            <person name="Katzourakis A."/>
            <person name="Burkitt-Gray L."/>
            <person name="Ray D.A."/>
            <person name="Sullivan K.A.M."/>
            <person name="Roscito J.G."/>
            <person name="Kirilenko B.M."/>
            <person name="Davalos L.M."/>
            <person name="Corthals A.P."/>
            <person name="Power M.L."/>
            <person name="Jones G."/>
            <person name="Ransome R.D."/>
            <person name="Dechmann D.K.N."/>
            <person name="Locatelli A.G."/>
            <person name="Puechmaille S.J."/>
            <person name="Fedrigo O."/>
            <person name="Jarvis E.D."/>
            <person name="Hiller M."/>
            <person name="Vernes S.C."/>
            <person name="Myers E.W."/>
            <person name="Teeling E.C."/>
        </authorList>
    </citation>
    <scope>NUCLEOTIDE SEQUENCE [LARGE SCALE GENOMIC DNA]</scope>
    <source>
        <strain evidence="1">MRouAeg1</strain>
        <tissue evidence="1">Muscle</tissue>
    </source>
</reference>
<protein>
    <submittedName>
        <fullName evidence="1">Uncharacterized protein</fullName>
    </submittedName>
</protein>
<evidence type="ECO:0000313" key="2">
    <source>
        <dbReference type="Proteomes" id="UP000593571"/>
    </source>
</evidence>
<proteinExistence type="predicted"/>
<name>A0A7J8HSG6_ROUAE</name>
<accession>A0A7J8HSG6</accession>
<sequence>MVEYKNGSLPPSIHTSLFCDLEASPIKRYSLFLHLLNLGLPCDLLRPSEGGGCDLVPVLERETETQASLRERLLSWLLALMPASSLPALGSWPYMLPLPSRLSGLSTFPFWFSDLQIPDGH</sequence>
<organism evidence="1 2">
    <name type="scientific">Rousettus aegyptiacus</name>
    <name type="common">Egyptian fruit bat</name>
    <name type="synonym">Pteropus aegyptiacus</name>
    <dbReference type="NCBI Taxonomy" id="9407"/>
    <lineage>
        <taxon>Eukaryota</taxon>
        <taxon>Metazoa</taxon>
        <taxon>Chordata</taxon>
        <taxon>Craniata</taxon>
        <taxon>Vertebrata</taxon>
        <taxon>Euteleostomi</taxon>
        <taxon>Mammalia</taxon>
        <taxon>Eutheria</taxon>
        <taxon>Laurasiatheria</taxon>
        <taxon>Chiroptera</taxon>
        <taxon>Yinpterochiroptera</taxon>
        <taxon>Pteropodoidea</taxon>
        <taxon>Pteropodidae</taxon>
        <taxon>Rousettinae</taxon>
        <taxon>Rousettus</taxon>
    </lineage>
</organism>
<keyword evidence="2" id="KW-1185">Reference proteome</keyword>